<dbReference type="PANTHER" id="PTHR42721:SF1">
    <property type="entry name" value="BETA-D-XYLOSIDASE 6-RELATED"/>
    <property type="match status" value="1"/>
</dbReference>
<dbReference type="InterPro" id="IPR017853">
    <property type="entry name" value="GH"/>
</dbReference>
<gene>
    <name evidence="2" type="ORF">PHJA_000801100</name>
</gene>
<dbReference type="OrthoDB" id="47059at2759"/>
<dbReference type="GO" id="GO:0045493">
    <property type="term" value="P:xylan catabolic process"/>
    <property type="evidence" value="ECO:0007669"/>
    <property type="project" value="InterPro"/>
</dbReference>
<keyword evidence="1" id="KW-0378">Hydrolase</keyword>
<name>A0A830BR43_9LAMI</name>
<dbReference type="GO" id="GO:0009044">
    <property type="term" value="F:xylan 1,4-beta-xylosidase activity"/>
    <property type="evidence" value="ECO:0007669"/>
    <property type="project" value="InterPro"/>
</dbReference>
<dbReference type="SUPFAM" id="SSF51445">
    <property type="entry name" value="(Trans)glycosidases"/>
    <property type="match status" value="1"/>
</dbReference>
<feature type="non-terminal residue" evidence="2">
    <location>
        <position position="1"/>
    </location>
</feature>
<evidence type="ECO:0000256" key="1">
    <source>
        <dbReference type="ARBA" id="ARBA00022801"/>
    </source>
</evidence>
<dbReference type="Proteomes" id="UP000653305">
    <property type="component" value="Unassembled WGS sequence"/>
</dbReference>
<keyword evidence="3" id="KW-1185">Reference proteome</keyword>
<dbReference type="InterPro" id="IPR036962">
    <property type="entry name" value="Glyco_hydro_3_N_sf"/>
</dbReference>
<dbReference type="EMBL" id="BMAC01000128">
    <property type="protein sequence ID" value="GFP86573.1"/>
    <property type="molecule type" value="Genomic_DNA"/>
</dbReference>
<dbReference type="AlphaFoldDB" id="A0A830BR43"/>
<dbReference type="InterPro" id="IPR044993">
    <property type="entry name" value="BXL"/>
</dbReference>
<comment type="caution">
    <text evidence="2">The sequence shown here is derived from an EMBL/GenBank/DDBJ whole genome shotgun (WGS) entry which is preliminary data.</text>
</comment>
<protein>
    <submittedName>
        <fullName evidence="2">Probable beta-d-xylosidase 6</fullName>
    </submittedName>
</protein>
<proteinExistence type="predicted"/>
<evidence type="ECO:0000313" key="2">
    <source>
        <dbReference type="EMBL" id="GFP86573.1"/>
    </source>
</evidence>
<reference evidence="2" key="1">
    <citation type="submission" date="2020-07" db="EMBL/GenBank/DDBJ databases">
        <title>Ethylene signaling mediates host invasion by parasitic plants.</title>
        <authorList>
            <person name="Yoshida S."/>
        </authorList>
    </citation>
    <scope>NUCLEOTIDE SEQUENCE</scope>
    <source>
        <strain evidence="2">Okayama</strain>
    </source>
</reference>
<accession>A0A830BR43</accession>
<evidence type="ECO:0000313" key="3">
    <source>
        <dbReference type="Proteomes" id="UP000653305"/>
    </source>
</evidence>
<organism evidence="2 3">
    <name type="scientific">Phtheirospermum japonicum</name>
    <dbReference type="NCBI Taxonomy" id="374723"/>
    <lineage>
        <taxon>Eukaryota</taxon>
        <taxon>Viridiplantae</taxon>
        <taxon>Streptophyta</taxon>
        <taxon>Embryophyta</taxon>
        <taxon>Tracheophyta</taxon>
        <taxon>Spermatophyta</taxon>
        <taxon>Magnoliopsida</taxon>
        <taxon>eudicotyledons</taxon>
        <taxon>Gunneridae</taxon>
        <taxon>Pentapetalae</taxon>
        <taxon>asterids</taxon>
        <taxon>lamiids</taxon>
        <taxon>Lamiales</taxon>
        <taxon>Orobanchaceae</taxon>
        <taxon>Orobanchaceae incertae sedis</taxon>
        <taxon>Phtheirospermum</taxon>
    </lineage>
</organism>
<dbReference type="GO" id="GO:0031222">
    <property type="term" value="P:arabinan catabolic process"/>
    <property type="evidence" value="ECO:0007669"/>
    <property type="project" value="TreeGrafter"/>
</dbReference>
<dbReference type="GO" id="GO:0046556">
    <property type="term" value="F:alpha-L-arabinofuranosidase activity"/>
    <property type="evidence" value="ECO:0007669"/>
    <property type="project" value="TreeGrafter"/>
</dbReference>
<dbReference type="Gene3D" id="3.20.20.300">
    <property type="entry name" value="Glycoside hydrolase, family 3, N-terminal domain"/>
    <property type="match status" value="1"/>
</dbReference>
<dbReference type="PANTHER" id="PTHR42721">
    <property type="entry name" value="SUGAR HYDROLASE-RELATED"/>
    <property type="match status" value="1"/>
</dbReference>
<sequence length="169" mass="19502">YPFCNTSLPLKTRAQSRICLPSVDEKIQQLSNNASTVPRLGIPPYEWWSESLHNIVVNGPSVSFDGPVKSTTGFPRVILSASTFNRSLWSAVAIRLFTWDNNYPVFWLRNTLGFFRFLILGRNENGFRVGNGRYFSRFRLFWKKTRLILGVDIELIFWDMINAKYALSA</sequence>